<gene>
    <name evidence="1" type="ORF">DFH08DRAFT_1088826</name>
</gene>
<protein>
    <recommendedName>
        <fullName evidence="3">Carboxylesterase type B domain-containing protein</fullName>
    </recommendedName>
</protein>
<evidence type="ECO:0000313" key="2">
    <source>
        <dbReference type="Proteomes" id="UP001218218"/>
    </source>
</evidence>
<accession>A0AAD6Z4Z7</accession>
<sequence length="154" mass="16656">MMMVGERHFLFWTRTFRFLCPAGLWGAAAVSAGTTNVYRYAYGPVFSDLQLFTDAGAWHSSELFEIFGTYPSDATAAGKTLSLTMQAIVANFARNPAAAPAPNWPKYGPGKTLAKLAYNAGVALSSVVQTAGSSSLDSSCDSLWNRFPESEFNF</sequence>
<name>A0AAD6Z4Z7_9AGAR</name>
<dbReference type="InterPro" id="IPR029058">
    <property type="entry name" value="AB_hydrolase_fold"/>
</dbReference>
<organism evidence="1 2">
    <name type="scientific">Mycena albidolilacea</name>
    <dbReference type="NCBI Taxonomy" id="1033008"/>
    <lineage>
        <taxon>Eukaryota</taxon>
        <taxon>Fungi</taxon>
        <taxon>Dikarya</taxon>
        <taxon>Basidiomycota</taxon>
        <taxon>Agaricomycotina</taxon>
        <taxon>Agaricomycetes</taxon>
        <taxon>Agaricomycetidae</taxon>
        <taxon>Agaricales</taxon>
        <taxon>Marasmiineae</taxon>
        <taxon>Mycenaceae</taxon>
        <taxon>Mycena</taxon>
    </lineage>
</organism>
<keyword evidence="2" id="KW-1185">Reference proteome</keyword>
<comment type="caution">
    <text evidence="1">The sequence shown here is derived from an EMBL/GenBank/DDBJ whole genome shotgun (WGS) entry which is preliminary data.</text>
</comment>
<dbReference type="EMBL" id="JARIHO010000091">
    <property type="protein sequence ID" value="KAJ7306759.1"/>
    <property type="molecule type" value="Genomic_DNA"/>
</dbReference>
<reference evidence="1" key="1">
    <citation type="submission" date="2023-03" db="EMBL/GenBank/DDBJ databases">
        <title>Massive genome expansion in bonnet fungi (Mycena s.s.) driven by repeated elements and novel gene families across ecological guilds.</title>
        <authorList>
            <consortium name="Lawrence Berkeley National Laboratory"/>
            <person name="Harder C.B."/>
            <person name="Miyauchi S."/>
            <person name="Viragh M."/>
            <person name="Kuo A."/>
            <person name="Thoen E."/>
            <person name="Andreopoulos B."/>
            <person name="Lu D."/>
            <person name="Skrede I."/>
            <person name="Drula E."/>
            <person name="Henrissat B."/>
            <person name="Morin E."/>
            <person name="Kohler A."/>
            <person name="Barry K."/>
            <person name="LaButti K."/>
            <person name="Morin E."/>
            <person name="Salamov A."/>
            <person name="Lipzen A."/>
            <person name="Mereny Z."/>
            <person name="Hegedus B."/>
            <person name="Baldrian P."/>
            <person name="Stursova M."/>
            <person name="Weitz H."/>
            <person name="Taylor A."/>
            <person name="Grigoriev I.V."/>
            <person name="Nagy L.G."/>
            <person name="Martin F."/>
            <person name="Kauserud H."/>
        </authorList>
    </citation>
    <scope>NUCLEOTIDE SEQUENCE</scope>
    <source>
        <strain evidence="1">CBHHK002</strain>
    </source>
</reference>
<proteinExistence type="predicted"/>
<dbReference type="Gene3D" id="3.40.50.1820">
    <property type="entry name" value="alpha/beta hydrolase"/>
    <property type="match status" value="1"/>
</dbReference>
<dbReference type="Proteomes" id="UP001218218">
    <property type="component" value="Unassembled WGS sequence"/>
</dbReference>
<evidence type="ECO:0008006" key="3">
    <source>
        <dbReference type="Google" id="ProtNLM"/>
    </source>
</evidence>
<dbReference type="SUPFAM" id="SSF53474">
    <property type="entry name" value="alpha/beta-Hydrolases"/>
    <property type="match status" value="1"/>
</dbReference>
<dbReference type="AlphaFoldDB" id="A0AAD6Z4Z7"/>
<evidence type="ECO:0000313" key="1">
    <source>
        <dbReference type="EMBL" id="KAJ7306759.1"/>
    </source>
</evidence>